<protein>
    <submittedName>
        <fullName evidence="3">MOSC domain-containing protein</fullName>
    </submittedName>
</protein>
<evidence type="ECO:0000256" key="1">
    <source>
        <dbReference type="SAM" id="MobiDB-lite"/>
    </source>
</evidence>
<accession>A0ABS1DHV5</accession>
<dbReference type="InterPro" id="IPR052353">
    <property type="entry name" value="Benzoxazolinone_Detox_Enz"/>
</dbReference>
<feature type="compositionally biased region" description="Basic and acidic residues" evidence="1">
    <location>
        <begin position="26"/>
        <end position="37"/>
    </location>
</feature>
<proteinExistence type="predicted"/>
<dbReference type="Gene3D" id="2.40.33.20">
    <property type="entry name" value="PK beta-barrel domain-like"/>
    <property type="match status" value="1"/>
</dbReference>
<organism evidence="3 4">
    <name type="scientific">Rhodovibrio sodomensis</name>
    <dbReference type="NCBI Taxonomy" id="1088"/>
    <lineage>
        <taxon>Bacteria</taxon>
        <taxon>Pseudomonadati</taxon>
        <taxon>Pseudomonadota</taxon>
        <taxon>Alphaproteobacteria</taxon>
        <taxon>Rhodospirillales</taxon>
        <taxon>Rhodovibrionaceae</taxon>
        <taxon>Rhodovibrio</taxon>
    </lineage>
</organism>
<dbReference type="InterPro" id="IPR011037">
    <property type="entry name" value="Pyrv_Knase-like_insert_dom_sf"/>
</dbReference>
<evidence type="ECO:0000313" key="3">
    <source>
        <dbReference type="EMBL" id="MBK1669794.1"/>
    </source>
</evidence>
<dbReference type="InterPro" id="IPR005163">
    <property type="entry name" value="Tri_helical_YiiM-like"/>
</dbReference>
<comment type="caution">
    <text evidence="3">The sequence shown here is derived from an EMBL/GenBank/DDBJ whole genome shotgun (WGS) entry which is preliminary data.</text>
</comment>
<dbReference type="Pfam" id="PF03475">
    <property type="entry name" value="YiiM_3-alpha"/>
    <property type="match status" value="1"/>
</dbReference>
<dbReference type="Proteomes" id="UP001296873">
    <property type="component" value="Unassembled WGS sequence"/>
</dbReference>
<sequence length="239" mass="26640">MTQAVRIDHVLIGQPRPFGPNGEPSGIDKRPVDRPVRVEPTGLVGDGQGDTKRHGGPEKAVHHYPRDHYASWRRDHPGFSVSLENPAAFGENLSTLGLTEEVVCVGDIYRLGTALVQVAQGRQPCWRLNVRFGDPKMALRVQQTGRAGWYYRVLEPGEVAPGATLALVERPQPAWPLSRLLHVLYRDTLNRAALAGIAEIPQLAESWRKLARRRLERGDVEDWDARVRTPTDRSFVAGN</sequence>
<keyword evidence="4" id="KW-1185">Reference proteome</keyword>
<dbReference type="PANTHER" id="PTHR30212:SF2">
    <property type="entry name" value="PROTEIN YIIM"/>
    <property type="match status" value="1"/>
</dbReference>
<evidence type="ECO:0000259" key="2">
    <source>
        <dbReference type="PROSITE" id="PS51340"/>
    </source>
</evidence>
<dbReference type="SUPFAM" id="SSF50800">
    <property type="entry name" value="PK beta-barrel domain-like"/>
    <property type="match status" value="1"/>
</dbReference>
<feature type="region of interest" description="Disordered" evidence="1">
    <location>
        <begin position="1"/>
        <end position="60"/>
    </location>
</feature>
<gene>
    <name evidence="3" type="ORF">CKO28_17290</name>
</gene>
<evidence type="ECO:0000313" key="4">
    <source>
        <dbReference type="Proteomes" id="UP001296873"/>
    </source>
</evidence>
<dbReference type="PROSITE" id="PS51340">
    <property type="entry name" value="MOSC"/>
    <property type="match status" value="1"/>
</dbReference>
<feature type="compositionally biased region" description="Basic and acidic residues" evidence="1">
    <location>
        <begin position="49"/>
        <end position="60"/>
    </location>
</feature>
<dbReference type="RefSeq" id="WP_200342136.1">
    <property type="nucleotide sequence ID" value="NZ_NRRL01000062.1"/>
</dbReference>
<feature type="domain" description="MOSC" evidence="2">
    <location>
        <begin position="30"/>
        <end position="168"/>
    </location>
</feature>
<dbReference type="InterPro" id="IPR005302">
    <property type="entry name" value="MoCF_Sase_C"/>
</dbReference>
<dbReference type="Pfam" id="PF03473">
    <property type="entry name" value="MOSC"/>
    <property type="match status" value="1"/>
</dbReference>
<dbReference type="EMBL" id="NRRL01000062">
    <property type="protein sequence ID" value="MBK1669794.1"/>
    <property type="molecule type" value="Genomic_DNA"/>
</dbReference>
<dbReference type="PANTHER" id="PTHR30212">
    <property type="entry name" value="PROTEIN YIIM"/>
    <property type="match status" value="1"/>
</dbReference>
<name>A0ABS1DHV5_9PROT</name>
<reference evidence="3 4" key="1">
    <citation type="journal article" date="2020" name="Microorganisms">
        <title>Osmotic Adaptation and Compatible Solute Biosynthesis of Phototrophic Bacteria as Revealed from Genome Analyses.</title>
        <authorList>
            <person name="Imhoff J.F."/>
            <person name="Rahn T."/>
            <person name="Kunzel S."/>
            <person name="Keller A."/>
            <person name="Neulinger S.C."/>
        </authorList>
    </citation>
    <scope>NUCLEOTIDE SEQUENCE [LARGE SCALE GENOMIC DNA]</scope>
    <source>
        <strain evidence="3 4">DSM 9895</strain>
    </source>
</reference>